<organism evidence="2 3">
    <name type="scientific">Polyporus arcularius HHB13444</name>
    <dbReference type="NCBI Taxonomy" id="1314778"/>
    <lineage>
        <taxon>Eukaryota</taxon>
        <taxon>Fungi</taxon>
        <taxon>Dikarya</taxon>
        <taxon>Basidiomycota</taxon>
        <taxon>Agaricomycotina</taxon>
        <taxon>Agaricomycetes</taxon>
        <taxon>Polyporales</taxon>
        <taxon>Polyporaceae</taxon>
        <taxon>Polyporus</taxon>
    </lineage>
</organism>
<dbReference type="EMBL" id="ML211108">
    <property type="protein sequence ID" value="TFK88540.1"/>
    <property type="molecule type" value="Genomic_DNA"/>
</dbReference>
<dbReference type="GO" id="GO:0004672">
    <property type="term" value="F:protein kinase activity"/>
    <property type="evidence" value="ECO:0007669"/>
    <property type="project" value="InterPro"/>
</dbReference>
<dbReference type="SUPFAM" id="SSF56112">
    <property type="entry name" value="Protein kinase-like (PK-like)"/>
    <property type="match status" value="1"/>
</dbReference>
<dbReference type="Pfam" id="PF01636">
    <property type="entry name" value="APH"/>
    <property type="match status" value="1"/>
</dbReference>
<sequence>MNACGCKSTKRGDAEGVLYTGHHNHRTYRHHGSARGITWASRYLCRVGALSRHYCPALVAALFSELRPKRREDISTRSSTTAFSNPLQLQQLKPESMTHNLSGSMPDIASTGKMWFARYLPADVRGIFEPTAEAVQETLRLMAEDYTGLEGAGSCQSTFYNLGDGRLVKTGHRTSMEEAYAMVFVRAHTKIPVPQVFMVFEHAGLVHIVMELVKGTALREAVYYDADGVPTTGDGMVTNAQLQDIMLQLRGIVEELRDLGRRFAPTRPTLGSLTGGRYTNTYFLEDLPSARFEPGADFHAYWLKRVQPFKNMDGEAYEHLKRLARESALHPSRADAPRLTHGDLAPRNIIIEDGKIVAIVDWETFGWYPEFWEDMGIHNEVMPGRVREAIEGVFGKMTDVTRTYIMLLSALRKG</sequence>
<feature type="domain" description="Aminoglycoside phosphotransferase" evidence="1">
    <location>
        <begin position="173"/>
        <end position="369"/>
    </location>
</feature>
<evidence type="ECO:0000313" key="3">
    <source>
        <dbReference type="Proteomes" id="UP000308197"/>
    </source>
</evidence>
<protein>
    <recommendedName>
        <fullName evidence="1">Aminoglycoside phosphotransferase domain-containing protein</fullName>
    </recommendedName>
</protein>
<dbReference type="InterPro" id="IPR051678">
    <property type="entry name" value="AGP_Transferase"/>
</dbReference>
<keyword evidence="3" id="KW-1185">Reference proteome</keyword>
<gene>
    <name evidence="2" type="ORF">K466DRAFT_613339</name>
</gene>
<evidence type="ECO:0000313" key="2">
    <source>
        <dbReference type="EMBL" id="TFK88540.1"/>
    </source>
</evidence>
<evidence type="ECO:0000259" key="1">
    <source>
        <dbReference type="Pfam" id="PF01636"/>
    </source>
</evidence>
<dbReference type="InterPro" id="IPR011009">
    <property type="entry name" value="Kinase-like_dom_sf"/>
</dbReference>
<name>A0A5C3PK02_9APHY</name>
<dbReference type="InterPro" id="IPR008266">
    <property type="entry name" value="Tyr_kinase_AS"/>
</dbReference>
<proteinExistence type="predicted"/>
<dbReference type="PANTHER" id="PTHR21310:SF15">
    <property type="entry name" value="AMINOGLYCOSIDE PHOSPHOTRANSFERASE DOMAIN-CONTAINING PROTEIN"/>
    <property type="match status" value="1"/>
</dbReference>
<dbReference type="Proteomes" id="UP000308197">
    <property type="component" value="Unassembled WGS sequence"/>
</dbReference>
<dbReference type="AlphaFoldDB" id="A0A5C3PK02"/>
<dbReference type="InParanoid" id="A0A5C3PK02"/>
<dbReference type="PROSITE" id="PS00109">
    <property type="entry name" value="PROTEIN_KINASE_TYR"/>
    <property type="match status" value="1"/>
</dbReference>
<dbReference type="PANTHER" id="PTHR21310">
    <property type="entry name" value="AMINOGLYCOSIDE PHOSPHOTRANSFERASE-RELATED-RELATED"/>
    <property type="match status" value="1"/>
</dbReference>
<accession>A0A5C3PK02</accession>
<dbReference type="Gene3D" id="3.90.1200.10">
    <property type="match status" value="1"/>
</dbReference>
<reference evidence="2 3" key="1">
    <citation type="journal article" date="2019" name="Nat. Ecol. Evol.">
        <title>Megaphylogeny resolves global patterns of mushroom evolution.</title>
        <authorList>
            <person name="Varga T."/>
            <person name="Krizsan K."/>
            <person name="Foldi C."/>
            <person name="Dima B."/>
            <person name="Sanchez-Garcia M."/>
            <person name="Sanchez-Ramirez S."/>
            <person name="Szollosi G.J."/>
            <person name="Szarkandi J.G."/>
            <person name="Papp V."/>
            <person name="Albert L."/>
            <person name="Andreopoulos W."/>
            <person name="Angelini C."/>
            <person name="Antonin V."/>
            <person name="Barry K.W."/>
            <person name="Bougher N.L."/>
            <person name="Buchanan P."/>
            <person name="Buyck B."/>
            <person name="Bense V."/>
            <person name="Catcheside P."/>
            <person name="Chovatia M."/>
            <person name="Cooper J."/>
            <person name="Damon W."/>
            <person name="Desjardin D."/>
            <person name="Finy P."/>
            <person name="Geml J."/>
            <person name="Haridas S."/>
            <person name="Hughes K."/>
            <person name="Justo A."/>
            <person name="Karasinski D."/>
            <person name="Kautmanova I."/>
            <person name="Kiss B."/>
            <person name="Kocsube S."/>
            <person name="Kotiranta H."/>
            <person name="LaButti K.M."/>
            <person name="Lechner B.E."/>
            <person name="Liimatainen K."/>
            <person name="Lipzen A."/>
            <person name="Lukacs Z."/>
            <person name="Mihaltcheva S."/>
            <person name="Morgado L.N."/>
            <person name="Niskanen T."/>
            <person name="Noordeloos M.E."/>
            <person name="Ohm R.A."/>
            <person name="Ortiz-Santana B."/>
            <person name="Ovrebo C."/>
            <person name="Racz N."/>
            <person name="Riley R."/>
            <person name="Savchenko A."/>
            <person name="Shiryaev A."/>
            <person name="Soop K."/>
            <person name="Spirin V."/>
            <person name="Szebenyi C."/>
            <person name="Tomsovsky M."/>
            <person name="Tulloss R.E."/>
            <person name="Uehling J."/>
            <person name="Grigoriev I.V."/>
            <person name="Vagvolgyi C."/>
            <person name="Papp T."/>
            <person name="Martin F.M."/>
            <person name="Miettinen O."/>
            <person name="Hibbett D.S."/>
            <person name="Nagy L.G."/>
        </authorList>
    </citation>
    <scope>NUCLEOTIDE SEQUENCE [LARGE SCALE GENOMIC DNA]</scope>
    <source>
        <strain evidence="2 3">HHB13444</strain>
    </source>
</reference>
<dbReference type="InterPro" id="IPR002575">
    <property type="entry name" value="Aminoglycoside_PTrfase"/>
</dbReference>